<dbReference type="InterPro" id="IPR017930">
    <property type="entry name" value="Myb_dom"/>
</dbReference>
<evidence type="ECO:0000256" key="4">
    <source>
        <dbReference type="ARBA" id="ARBA00023125"/>
    </source>
</evidence>
<evidence type="ECO:0000259" key="9">
    <source>
        <dbReference type="PROSITE" id="PS51294"/>
    </source>
</evidence>
<sequence length="392" mass="44848">MHHHANVVLEGFAMISLKSCTLSSFSGEDKSSDENNLKKGPWTAAEDDILAEYVRRHGTGNWNIVQKNTGLARCGKSCRLRWTNHLRPDLRRGAFSNEEQRKVIELHALMGNKWAKMAQELPGRTDNEIKNFWNTRLKKRKRVGLGIYPDDIKPVFNAHNSETDQPTYTHSANDSGVGSSSCVSREVFNNFNTPNQPHFVPPISEVPADMQCLKVPQEMMQLSEVPEEMMQLSEVPEEMMRMSEVPEEMLLQEYDEFLEDFMYGGDYECSGGPSSISELPPLPSSRDALPFEESMVVVREVPQAETNQHYIPRSPRSNGYLESIFYPPKVSQEPENYSNMQGELNAGNRENSSEQRKHENEDILSNFIWVEEDRSDPIKDTLYSVIHPFFPR</sequence>
<evidence type="ECO:0000256" key="6">
    <source>
        <dbReference type="ARBA" id="ARBA00023242"/>
    </source>
</evidence>
<dbReference type="Gene3D" id="1.10.10.60">
    <property type="entry name" value="Homeodomain-like"/>
    <property type="match status" value="2"/>
</dbReference>
<name>A0AAN9NL03_PHACN</name>
<dbReference type="InterPro" id="IPR001005">
    <property type="entry name" value="SANT/Myb"/>
</dbReference>
<evidence type="ECO:0000256" key="1">
    <source>
        <dbReference type="ARBA" id="ARBA00004123"/>
    </source>
</evidence>
<dbReference type="SMART" id="SM00717">
    <property type="entry name" value="SANT"/>
    <property type="match status" value="2"/>
</dbReference>
<dbReference type="GO" id="GO:0003677">
    <property type="term" value="F:DNA binding"/>
    <property type="evidence" value="ECO:0007669"/>
    <property type="project" value="UniProtKB-KW"/>
</dbReference>
<feature type="domain" description="Myb-like" evidence="8">
    <location>
        <begin position="34"/>
        <end position="86"/>
    </location>
</feature>
<comment type="subcellular location">
    <subcellularLocation>
        <location evidence="1">Nucleus</location>
    </subcellularLocation>
</comment>
<reference evidence="10 11" key="1">
    <citation type="submission" date="2024-01" db="EMBL/GenBank/DDBJ databases">
        <title>The genomes of 5 underutilized Papilionoideae crops provide insights into root nodulation and disease resistanc.</title>
        <authorList>
            <person name="Jiang F."/>
        </authorList>
    </citation>
    <scope>NUCLEOTIDE SEQUENCE [LARGE SCALE GENOMIC DNA]</scope>
    <source>
        <strain evidence="10">JINMINGXINNONG_FW02</strain>
        <tissue evidence="10">Leaves</tissue>
    </source>
</reference>
<dbReference type="FunFam" id="1.10.10.60:FF:000001">
    <property type="entry name" value="MYB-related transcription factor"/>
    <property type="match status" value="1"/>
</dbReference>
<feature type="domain" description="HTH myb-type" evidence="9">
    <location>
        <begin position="34"/>
        <end position="86"/>
    </location>
</feature>
<evidence type="ECO:0000256" key="7">
    <source>
        <dbReference type="SAM" id="MobiDB-lite"/>
    </source>
</evidence>
<proteinExistence type="predicted"/>
<gene>
    <name evidence="10" type="ORF">VNO80_06084</name>
</gene>
<feature type="domain" description="Myb-like" evidence="8">
    <location>
        <begin position="87"/>
        <end position="137"/>
    </location>
</feature>
<protein>
    <submittedName>
        <fullName evidence="10">Uncharacterized protein</fullName>
    </submittedName>
</protein>
<dbReference type="GO" id="GO:0005634">
    <property type="term" value="C:nucleus"/>
    <property type="evidence" value="ECO:0007669"/>
    <property type="project" value="UniProtKB-SubCell"/>
</dbReference>
<dbReference type="SUPFAM" id="SSF46689">
    <property type="entry name" value="Homeodomain-like"/>
    <property type="match status" value="1"/>
</dbReference>
<dbReference type="CDD" id="cd00167">
    <property type="entry name" value="SANT"/>
    <property type="match status" value="2"/>
</dbReference>
<dbReference type="AlphaFoldDB" id="A0AAN9NL03"/>
<evidence type="ECO:0000256" key="2">
    <source>
        <dbReference type="ARBA" id="ARBA00022737"/>
    </source>
</evidence>
<evidence type="ECO:0000256" key="5">
    <source>
        <dbReference type="ARBA" id="ARBA00023163"/>
    </source>
</evidence>
<dbReference type="PANTHER" id="PTHR47995">
    <property type="entry name" value="TRANSCRIPTION FACTOR MYB33-RELATED"/>
    <property type="match status" value="1"/>
</dbReference>
<feature type="domain" description="HTH myb-type" evidence="9">
    <location>
        <begin position="87"/>
        <end position="141"/>
    </location>
</feature>
<dbReference type="Proteomes" id="UP001374584">
    <property type="component" value="Unassembled WGS sequence"/>
</dbReference>
<comment type="caution">
    <text evidence="10">The sequence shown here is derived from an EMBL/GenBank/DDBJ whole genome shotgun (WGS) entry which is preliminary data.</text>
</comment>
<evidence type="ECO:0000313" key="10">
    <source>
        <dbReference type="EMBL" id="KAK7372697.1"/>
    </source>
</evidence>
<feature type="compositionally biased region" description="Polar residues" evidence="7">
    <location>
        <begin position="333"/>
        <end position="342"/>
    </location>
</feature>
<keyword evidence="4" id="KW-0238">DNA-binding</keyword>
<dbReference type="PROSITE" id="PS50090">
    <property type="entry name" value="MYB_LIKE"/>
    <property type="match status" value="2"/>
</dbReference>
<dbReference type="PROSITE" id="PS51294">
    <property type="entry name" value="HTH_MYB"/>
    <property type="match status" value="2"/>
</dbReference>
<dbReference type="PANTHER" id="PTHR47995:SF18">
    <property type="entry name" value="TRANSCRIPTION FACTOR MYB65"/>
    <property type="match status" value="1"/>
</dbReference>
<evidence type="ECO:0000313" key="11">
    <source>
        <dbReference type="Proteomes" id="UP001374584"/>
    </source>
</evidence>
<keyword evidence="3" id="KW-0805">Transcription regulation</keyword>
<keyword evidence="11" id="KW-1185">Reference proteome</keyword>
<keyword evidence="6" id="KW-0539">Nucleus</keyword>
<dbReference type="Pfam" id="PF00249">
    <property type="entry name" value="Myb_DNA-binding"/>
    <property type="match status" value="2"/>
</dbReference>
<organism evidence="10 11">
    <name type="scientific">Phaseolus coccineus</name>
    <name type="common">Scarlet runner bean</name>
    <name type="synonym">Phaseolus multiflorus</name>
    <dbReference type="NCBI Taxonomy" id="3886"/>
    <lineage>
        <taxon>Eukaryota</taxon>
        <taxon>Viridiplantae</taxon>
        <taxon>Streptophyta</taxon>
        <taxon>Embryophyta</taxon>
        <taxon>Tracheophyta</taxon>
        <taxon>Spermatophyta</taxon>
        <taxon>Magnoliopsida</taxon>
        <taxon>eudicotyledons</taxon>
        <taxon>Gunneridae</taxon>
        <taxon>Pentapetalae</taxon>
        <taxon>rosids</taxon>
        <taxon>fabids</taxon>
        <taxon>Fabales</taxon>
        <taxon>Fabaceae</taxon>
        <taxon>Papilionoideae</taxon>
        <taxon>50 kb inversion clade</taxon>
        <taxon>NPAAA clade</taxon>
        <taxon>indigoferoid/millettioid clade</taxon>
        <taxon>Phaseoleae</taxon>
        <taxon>Phaseolus</taxon>
    </lineage>
</organism>
<dbReference type="InterPro" id="IPR009057">
    <property type="entry name" value="Homeodomain-like_sf"/>
</dbReference>
<dbReference type="EMBL" id="JAYMYR010000003">
    <property type="protein sequence ID" value="KAK7372697.1"/>
    <property type="molecule type" value="Genomic_DNA"/>
</dbReference>
<accession>A0AAN9NL03</accession>
<keyword evidence="5" id="KW-0804">Transcription</keyword>
<evidence type="ECO:0000259" key="8">
    <source>
        <dbReference type="PROSITE" id="PS50090"/>
    </source>
</evidence>
<keyword evidence="2" id="KW-0677">Repeat</keyword>
<evidence type="ECO:0000256" key="3">
    <source>
        <dbReference type="ARBA" id="ARBA00023015"/>
    </source>
</evidence>
<feature type="region of interest" description="Disordered" evidence="7">
    <location>
        <begin position="331"/>
        <end position="358"/>
    </location>
</feature>